<evidence type="ECO:0008006" key="3">
    <source>
        <dbReference type="Google" id="ProtNLM"/>
    </source>
</evidence>
<organism evidence="1 2">
    <name type="scientific">Halobaculum saliterrae</name>
    <dbReference type="NCBI Taxonomy" id="2073113"/>
    <lineage>
        <taxon>Archaea</taxon>
        <taxon>Methanobacteriati</taxon>
        <taxon>Methanobacteriota</taxon>
        <taxon>Stenosarchaea group</taxon>
        <taxon>Halobacteria</taxon>
        <taxon>Halobacteriales</taxon>
        <taxon>Haloferacaceae</taxon>
        <taxon>Halobaculum</taxon>
    </lineage>
</organism>
<gene>
    <name evidence="1" type="ORF">GRX01_06550</name>
</gene>
<sequence>MRLSETRRAFETQISFPADHEAVVEQVGGVTLEAPNGDDTTVAAVLERVDDAEFDSPDELYDSLVTFVDDAFIGRKFYDDRGSQSGMRNEEQSF</sequence>
<dbReference type="Pfam" id="PF19102">
    <property type="entry name" value="DUF5789"/>
    <property type="match status" value="1"/>
</dbReference>
<proteinExistence type="predicted"/>
<reference evidence="1 2" key="1">
    <citation type="submission" date="2019-12" db="EMBL/GenBank/DDBJ databases">
        <title>Isolation and characterization of three novel carbon monoxide-oxidizing members of Halobacteria from salione crusts and soils.</title>
        <authorList>
            <person name="Myers M.R."/>
            <person name="King G.M."/>
        </authorList>
    </citation>
    <scope>NUCLEOTIDE SEQUENCE [LARGE SCALE GENOMIC DNA]</scope>
    <source>
        <strain evidence="1 2">WSA2</strain>
    </source>
</reference>
<dbReference type="Proteomes" id="UP000437065">
    <property type="component" value="Unassembled WGS sequence"/>
</dbReference>
<dbReference type="AlphaFoldDB" id="A0A6B0SWF8"/>
<name>A0A6B0SWF8_9EURY</name>
<dbReference type="OrthoDB" id="317850at2157"/>
<dbReference type="InterPro" id="IPR043899">
    <property type="entry name" value="DUF5789"/>
</dbReference>
<evidence type="ECO:0000313" key="1">
    <source>
        <dbReference type="EMBL" id="MXR41001.1"/>
    </source>
</evidence>
<evidence type="ECO:0000313" key="2">
    <source>
        <dbReference type="Proteomes" id="UP000437065"/>
    </source>
</evidence>
<accession>A0A6B0SWF8</accession>
<dbReference type="RefSeq" id="WP_201289528.1">
    <property type="nucleotide sequence ID" value="NZ_WUUS01000003.1"/>
</dbReference>
<protein>
    <recommendedName>
        <fullName evidence="3">DUF2795 domain-containing protein</fullName>
    </recommendedName>
</protein>
<dbReference type="EMBL" id="WUUS01000003">
    <property type="protein sequence ID" value="MXR41001.1"/>
    <property type="molecule type" value="Genomic_DNA"/>
</dbReference>
<comment type="caution">
    <text evidence="1">The sequence shown here is derived from an EMBL/GenBank/DDBJ whole genome shotgun (WGS) entry which is preliminary data.</text>
</comment>
<keyword evidence="2" id="KW-1185">Reference proteome</keyword>